<feature type="domain" description="Immunity protein 30" evidence="1">
    <location>
        <begin position="12"/>
        <end position="109"/>
    </location>
</feature>
<dbReference type="InterPro" id="IPR029084">
    <property type="entry name" value="Imm30"/>
</dbReference>
<evidence type="ECO:0000313" key="2">
    <source>
        <dbReference type="EMBL" id="MBD2499121.1"/>
    </source>
</evidence>
<comment type="caution">
    <text evidence="2">The sequence shown here is derived from an EMBL/GenBank/DDBJ whole genome shotgun (WGS) entry which is preliminary data.</text>
</comment>
<accession>A0ABR8CY93</accession>
<organism evidence="2 3">
    <name type="scientific">Anabaena azotica FACHB-119</name>
    <dbReference type="NCBI Taxonomy" id="947527"/>
    <lineage>
        <taxon>Bacteria</taxon>
        <taxon>Bacillati</taxon>
        <taxon>Cyanobacteriota</taxon>
        <taxon>Cyanophyceae</taxon>
        <taxon>Nostocales</taxon>
        <taxon>Nostocaceae</taxon>
        <taxon>Anabaena</taxon>
        <taxon>Anabaena azotica</taxon>
    </lineage>
</organism>
<keyword evidence="3" id="KW-1185">Reference proteome</keyword>
<proteinExistence type="predicted"/>
<sequence length="149" mass="17440">MNQTELIAVLKDNRLMRTEEETARFENALNEILENADEQYLSEYHLILDDKCQQPEVMFGLVHFLESFDVEKQITAFIKVVPQLMINASEWARIIHERILNDELACHVYNQLLHSANLETPHFIYCLLEASVINRQKEQDESLGELHIS</sequence>
<protein>
    <recommendedName>
        <fullName evidence="1">Immunity protein 30 domain-containing protein</fullName>
    </recommendedName>
</protein>
<dbReference type="Pfam" id="PF15565">
    <property type="entry name" value="Imm30"/>
    <property type="match status" value="1"/>
</dbReference>
<reference evidence="2 3" key="1">
    <citation type="journal article" date="2020" name="ISME J.">
        <title>Comparative genomics reveals insights into cyanobacterial evolution and habitat adaptation.</title>
        <authorList>
            <person name="Chen M.Y."/>
            <person name="Teng W.K."/>
            <person name="Zhao L."/>
            <person name="Hu C.X."/>
            <person name="Zhou Y.K."/>
            <person name="Han B.P."/>
            <person name="Song L.R."/>
            <person name="Shu W.S."/>
        </authorList>
    </citation>
    <scope>NUCLEOTIDE SEQUENCE [LARGE SCALE GENOMIC DNA]</scope>
    <source>
        <strain evidence="2 3">FACHB-119</strain>
    </source>
</reference>
<name>A0ABR8CY93_9NOST</name>
<gene>
    <name evidence="2" type="ORF">H6G83_00590</name>
</gene>
<evidence type="ECO:0000313" key="3">
    <source>
        <dbReference type="Proteomes" id="UP000661112"/>
    </source>
</evidence>
<dbReference type="RefSeq" id="WP_190465561.1">
    <property type="nucleotide sequence ID" value="NZ_JACJSG010000001.1"/>
</dbReference>
<evidence type="ECO:0000259" key="1">
    <source>
        <dbReference type="Pfam" id="PF15565"/>
    </source>
</evidence>
<dbReference type="Proteomes" id="UP000661112">
    <property type="component" value="Unassembled WGS sequence"/>
</dbReference>
<dbReference type="EMBL" id="JACJSG010000001">
    <property type="protein sequence ID" value="MBD2499121.1"/>
    <property type="molecule type" value="Genomic_DNA"/>
</dbReference>